<dbReference type="EMBL" id="JSAB01000031">
    <property type="protein sequence ID" value="RNF32053.1"/>
    <property type="molecule type" value="Genomic_DNA"/>
</dbReference>
<feature type="transmembrane region" description="Helical" evidence="2">
    <location>
        <begin position="843"/>
        <end position="862"/>
    </location>
</feature>
<evidence type="ECO:0000313" key="4">
    <source>
        <dbReference type="Proteomes" id="UP000283254"/>
    </source>
</evidence>
<dbReference type="OrthoDB" id="8540209at2"/>
<reference evidence="3" key="1">
    <citation type="submission" date="2014-10" db="EMBL/GenBank/DDBJ databases">
        <title>Massilia sp. genome.</title>
        <authorList>
            <person name="Xu B."/>
            <person name="Dai L."/>
            <person name="Huang Z."/>
        </authorList>
    </citation>
    <scope>NUCLEOTIDE SEQUENCE [LARGE SCALE GENOMIC DNA]</scope>
    <source>
        <strain evidence="3">CFS-1</strain>
    </source>
</reference>
<comment type="caution">
    <text evidence="3">The sequence shown here is derived from an EMBL/GenBank/DDBJ whole genome shotgun (WGS) entry which is preliminary data.</text>
</comment>
<sequence length="935" mass="102646">MKPIAIVFCIALSVALSGCTRDDADKQSSSKEATPVAEHVPSPDTSDADVRALLSRLETPAAAHVFRQYNATSGKQIQDHLGDIYGANPEFQQDAGGQRRLLTDNVVGPVTLKWLTQFCRDYGIVASDPNFERAVVASLEQVALIATAYPDWVQILSSAGFEEWIAGQPDPARKLSLQRRRSGDASQVIALIRQYRSAPPPVRRGAAPIELTFGYDPKRTENSGDLAAVAQLIGRLSGRPPVQESIFEEDVREELKGIVPPKGALALVKRHSRVDAYLVSDELLQRLQAEGMSEAAVIALKKVPRKEYADALEFQDVLSETAAADGQLEAVENKMLDIVRGARVVRYQVPAEIADKLAAGGQPDPALAVLFAGLEDAQYPTRELFDAALDWQVRRALGMCPDVPQKRPVEDMPGGLQGKLDEPGLAQLKALMHGDEASFKRIVQLRARHGCNAAEQLQADEIAYRLARDVIPRLEGEMDFEMSNTVPARAVRKKKNWAPDWCRCARPNQDGMVYGFYPLWLDAGERQIDFGSLTRIGLYGVTVDNSGALRGPPGMEKLIVPDHLASMMRAAHRHDVKVDWVVSRSDWSEWGTLTVKRKQEVLKALEEHIEGLLGSEPDDGGQAAIWLASLGQDAGPTGGDGVVLYFRDFPAVDKDLYNAFVIDLHKRLDKMNPKRRISMAVDYKDLGRTGPFAYRNLIDLIKEVNPVEATFADSGRQMGKDIPILALLQEPTRDSKKALRTGIQNALHGADAARLQWTLAPVVAYDGVGSAQLADDIVFAAANYRGIGFWPLAFAGVPDEDDKLKDNDANRLLKAFLQPFGDPTDNIIYRAGILCPYRLELRWLFWGSLALAIGVGAVYFNCRGCNERVDNSGLYFAGMLALLALPLVTLGVLVVSDPLLTGYLKYTLALYGTGGIVAAALVSRYYFKKSRRKLP</sequence>
<gene>
    <name evidence="3" type="ORF">NM04_03795</name>
</gene>
<evidence type="ECO:0000256" key="1">
    <source>
        <dbReference type="SAM" id="MobiDB-lite"/>
    </source>
</evidence>
<evidence type="ECO:0000313" key="3">
    <source>
        <dbReference type="EMBL" id="RNF32053.1"/>
    </source>
</evidence>
<protein>
    <submittedName>
        <fullName evidence="3">Uncharacterized protein</fullName>
    </submittedName>
</protein>
<proteinExistence type="predicted"/>
<dbReference type="Proteomes" id="UP000283254">
    <property type="component" value="Unassembled WGS sequence"/>
</dbReference>
<feature type="transmembrane region" description="Helical" evidence="2">
    <location>
        <begin position="908"/>
        <end position="927"/>
    </location>
</feature>
<keyword evidence="2" id="KW-1133">Transmembrane helix</keyword>
<dbReference type="AlphaFoldDB" id="A0A422QQ13"/>
<name>A0A422QQ13_9BURK</name>
<keyword evidence="2" id="KW-0812">Transmembrane</keyword>
<organism evidence="3 4">
    <name type="scientific">Massilia aurea</name>
    <dbReference type="NCBI Taxonomy" id="373040"/>
    <lineage>
        <taxon>Bacteria</taxon>
        <taxon>Pseudomonadati</taxon>
        <taxon>Pseudomonadota</taxon>
        <taxon>Betaproteobacteria</taxon>
        <taxon>Burkholderiales</taxon>
        <taxon>Oxalobacteraceae</taxon>
        <taxon>Telluria group</taxon>
        <taxon>Massilia</taxon>
    </lineage>
</organism>
<feature type="transmembrane region" description="Helical" evidence="2">
    <location>
        <begin position="874"/>
        <end position="896"/>
    </location>
</feature>
<keyword evidence="4" id="KW-1185">Reference proteome</keyword>
<dbReference type="RefSeq" id="WP_123068214.1">
    <property type="nucleotide sequence ID" value="NZ_JSAB01000031.1"/>
</dbReference>
<feature type="region of interest" description="Disordered" evidence="1">
    <location>
        <begin position="23"/>
        <end position="46"/>
    </location>
</feature>
<keyword evidence="2" id="KW-0472">Membrane</keyword>
<evidence type="ECO:0000256" key="2">
    <source>
        <dbReference type="SAM" id="Phobius"/>
    </source>
</evidence>
<accession>A0A422QQ13</accession>
<dbReference type="PROSITE" id="PS51257">
    <property type="entry name" value="PROKAR_LIPOPROTEIN"/>
    <property type="match status" value="1"/>
</dbReference>